<dbReference type="Proteomes" id="UP000234681">
    <property type="component" value="Chromosome 5"/>
</dbReference>
<name>A6JFI8_RAT</name>
<sequence length="54" mass="6052">MSATTIAKNAVVGVGDLAQWKSACLVSARPWVWSPAPKRKKKKEMLRMQLLKEL</sequence>
<protein>
    <submittedName>
        <fullName evidence="1">RCG30389</fullName>
    </submittedName>
</protein>
<accession>A6JFI8</accession>
<evidence type="ECO:0000313" key="2">
    <source>
        <dbReference type="Proteomes" id="UP000234681"/>
    </source>
</evidence>
<reference evidence="2" key="1">
    <citation type="submission" date="2005-09" db="EMBL/GenBank/DDBJ databases">
        <authorList>
            <person name="Mural R.J."/>
            <person name="Li P.W."/>
            <person name="Adams M.D."/>
            <person name="Amanatides P.G."/>
            <person name="Baden-Tillson H."/>
            <person name="Barnstead M."/>
            <person name="Chin S.H."/>
            <person name="Dew I."/>
            <person name="Evans C.A."/>
            <person name="Ferriera S."/>
            <person name="Flanigan M."/>
            <person name="Fosler C."/>
            <person name="Glodek A."/>
            <person name="Gu Z."/>
            <person name="Holt R.A."/>
            <person name="Jennings D."/>
            <person name="Kraft C.L."/>
            <person name="Lu F."/>
            <person name="Nguyen T."/>
            <person name="Nusskern D.R."/>
            <person name="Pfannkoch C.M."/>
            <person name="Sitter C."/>
            <person name="Sutton G.G."/>
            <person name="Venter J.C."/>
            <person name="Wang Z."/>
            <person name="Woodage T."/>
            <person name="Zheng X.H."/>
            <person name="Zhong F."/>
        </authorList>
    </citation>
    <scope>NUCLEOTIDE SEQUENCE [LARGE SCALE GENOMIC DNA]</scope>
    <source>
        <strain>BN</strain>
        <strain evidence="2">Sprague-Dawley</strain>
    </source>
</reference>
<dbReference type="EMBL" id="CH473984">
    <property type="protein sequence ID" value="EDM11584.1"/>
    <property type="molecule type" value="Genomic_DNA"/>
</dbReference>
<dbReference type="AlphaFoldDB" id="A6JFI8"/>
<gene>
    <name evidence="1" type="ORF">rCG_30389</name>
</gene>
<proteinExistence type="predicted"/>
<organism evidence="1 2">
    <name type="scientific">Rattus norvegicus</name>
    <name type="common">Rat</name>
    <dbReference type="NCBI Taxonomy" id="10116"/>
    <lineage>
        <taxon>Eukaryota</taxon>
        <taxon>Metazoa</taxon>
        <taxon>Chordata</taxon>
        <taxon>Craniata</taxon>
        <taxon>Vertebrata</taxon>
        <taxon>Euteleostomi</taxon>
        <taxon>Mammalia</taxon>
        <taxon>Eutheria</taxon>
        <taxon>Euarchontoglires</taxon>
        <taxon>Glires</taxon>
        <taxon>Rodentia</taxon>
        <taxon>Myomorpha</taxon>
        <taxon>Muroidea</taxon>
        <taxon>Muridae</taxon>
        <taxon>Murinae</taxon>
        <taxon>Rattus</taxon>
    </lineage>
</organism>
<evidence type="ECO:0000313" key="1">
    <source>
        <dbReference type="EMBL" id="EDM11584.1"/>
    </source>
</evidence>